<evidence type="ECO:0000256" key="3">
    <source>
        <dbReference type="ARBA" id="ARBA00022729"/>
    </source>
</evidence>
<evidence type="ECO:0000313" key="9">
    <source>
        <dbReference type="Proteomes" id="UP000822476"/>
    </source>
</evidence>
<dbReference type="InterPro" id="IPR021712">
    <property type="entry name" value="UPF0506"/>
</dbReference>
<dbReference type="AlphaFoldDB" id="A0A8S9YIT0"/>
<keyword evidence="5" id="KW-1015">Disulfide bond</keyword>
<keyword evidence="3 6" id="KW-0732">Signal</keyword>
<keyword evidence="4" id="KW-0960">Knottin</keyword>
<feature type="signal peptide" evidence="6">
    <location>
        <begin position="1"/>
        <end position="24"/>
    </location>
</feature>
<dbReference type="Proteomes" id="UP000822476">
    <property type="component" value="Unassembled WGS sequence"/>
</dbReference>
<dbReference type="OrthoDB" id="6236343at2759"/>
<evidence type="ECO:0000259" key="7">
    <source>
        <dbReference type="Pfam" id="PF11703"/>
    </source>
</evidence>
<evidence type="ECO:0000256" key="4">
    <source>
        <dbReference type="ARBA" id="ARBA00022854"/>
    </source>
</evidence>
<evidence type="ECO:0000256" key="1">
    <source>
        <dbReference type="ARBA" id="ARBA00004613"/>
    </source>
</evidence>
<gene>
    <name evidence="8" type="ORF">EG68_08561</name>
</gene>
<comment type="subcellular location">
    <subcellularLocation>
        <location evidence="1">Secreted</location>
    </subcellularLocation>
</comment>
<feature type="chain" id="PRO_5035818780" description="UPF0506 domain-containing protein" evidence="6">
    <location>
        <begin position="25"/>
        <end position="83"/>
    </location>
</feature>
<dbReference type="EMBL" id="JTDE01004753">
    <property type="protein sequence ID" value="KAF7253033.1"/>
    <property type="molecule type" value="Genomic_DNA"/>
</dbReference>
<evidence type="ECO:0000313" key="8">
    <source>
        <dbReference type="EMBL" id="KAF7253033.1"/>
    </source>
</evidence>
<keyword evidence="2" id="KW-0964">Secreted</keyword>
<protein>
    <recommendedName>
        <fullName evidence="7">UPF0506 domain-containing protein</fullName>
    </recommendedName>
</protein>
<organism evidence="8 9">
    <name type="scientific">Paragonimus skrjabini miyazakii</name>
    <dbReference type="NCBI Taxonomy" id="59628"/>
    <lineage>
        <taxon>Eukaryota</taxon>
        <taxon>Metazoa</taxon>
        <taxon>Spiralia</taxon>
        <taxon>Lophotrochozoa</taxon>
        <taxon>Platyhelminthes</taxon>
        <taxon>Trematoda</taxon>
        <taxon>Digenea</taxon>
        <taxon>Plagiorchiida</taxon>
        <taxon>Troglotremata</taxon>
        <taxon>Troglotrematidae</taxon>
        <taxon>Paragonimus</taxon>
    </lineage>
</organism>
<dbReference type="Pfam" id="PF11703">
    <property type="entry name" value="UPF0506"/>
    <property type="match status" value="1"/>
</dbReference>
<evidence type="ECO:0000256" key="2">
    <source>
        <dbReference type="ARBA" id="ARBA00022525"/>
    </source>
</evidence>
<proteinExistence type="predicted"/>
<dbReference type="GO" id="GO:0005576">
    <property type="term" value="C:extracellular region"/>
    <property type="evidence" value="ECO:0007669"/>
    <property type="project" value="UniProtKB-SubCell"/>
</dbReference>
<evidence type="ECO:0000256" key="5">
    <source>
        <dbReference type="ARBA" id="ARBA00023157"/>
    </source>
</evidence>
<evidence type="ECO:0000256" key="6">
    <source>
        <dbReference type="SAM" id="SignalP"/>
    </source>
</evidence>
<keyword evidence="9" id="KW-1185">Reference proteome</keyword>
<feature type="domain" description="UPF0506" evidence="7">
    <location>
        <begin position="28"/>
        <end position="80"/>
    </location>
</feature>
<name>A0A8S9YIT0_9TREM</name>
<accession>A0A8S9YIT0</accession>
<comment type="caution">
    <text evidence="8">The sequence shown here is derived from an EMBL/GenBank/DDBJ whole genome shotgun (WGS) entry which is preliminary data.</text>
</comment>
<reference evidence="8" key="1">
    <citation type="submission" date="2019-07" db="EMBL/GenBank/DDBJ databases">
        <title>Annotation for the trematode Paragonimus miyazaki's.</title>
        <authorList>
            <person name="Choi Y.-J."/>
        </authorList>
    </citation>
    <scope>NUCLEOTIDE SEQUENCE</scope>
    <source>
        <strain evidence="8">Japan</strain>
    </source>
</reference>
<sequence length="83" mass="8869">MRSICFVSLVTLLIMNSTTVSSSAVCFEKGMPCKKTVGSHCCGELVCHLKSPGKGTCKQCLPAGAFCFKSSECCSKSCFIRCK</sequence>